<dbReference type="Gene3D" id="3.30.310.50">
    <property type="entry name" value="Alpha-D-phosphohexomutase, C-terminal domain"/>
    <property type="match status" value="1"/>
</dbReference>
<dbReference type="InterPro" id="IPR016657">
    <property type="entry name" value="PAGM"/>
</dbReference>
<proteinExistence type="inferred from homology"/>
<evidence type="ECO:0000259" key="16">
    <source>
        <dbReference type="Pfam" id="PF00408"/>
    </source>
</evidence>
<evidence type="ECO:0000259" key="19">
    <source>
        <dbReference type="Pfam" id="PF21404"/>
    </source>
</evidence>
<dbReference type="EMBL" id="CAJOBD010000747">
    <property type="protein sequence ID" value="CAF3714349.1"/>
    <property type="molecule type" value="Genomic_DNA"/>
</dbReference>
<dbReference type="InterPro" id="IPR049022">
    <property type="entry name" value="AMG1_III"/>
</dbReference>
<keyword evidence="11" id="KW-0119">Carbohydrate metabolism</keyword>
<dbReference type="InterPro" id="IPR016055">
    <property type="entry name" value="A-D-PHexomutase_a/b/a-I/II/III"/>
</dbReference>
<evidence type="ECO:0000259" key="18">
    <source>
        <dbReference type="Pfam" id="PF02878"/>
    </source>
</evidence>
<comment type="similarity">
    <text evidence="5">Belongs to the phosphohexose mutase family.</text>
</comment>
<accession>A0A818VPZ8</accession>
<keyword evidence="7" id="KW-0597">Phosphoprotein</keyword>
<dbReference type="GO" id="GO:0004610">
    <property type="term" value="F:phosphoacetylglucosamine mutase activity"/>
    <property type="evidence" value="ECO:0007669"/>
    <property type="project" value="UniProtKB-EC"/>
</dbReference>
<sequence>MTGTLENFRSICTKIICVGRNYSEHINELGDVAPTTPLIFMKPPSAFVIEPNDIKIPSDWDELHHEVELGVIINKKCQNVSKEQAEENIGGYCLALDMTERKIQYDFIKQGYPWLLCKGFDTSCPCGNFIDKNQINPLSSSVNLWLRVNGQMRHDGHTRDMIFAIPDLIVYISKYITLEHGDLILTGTPAGVGPIINLINMSEFAKEKLTALMLEYPKPSGIILGYGTAGFRTRADILPWIMIRIGLLASLRSKVKKACIGAMITASHNPEHDNGVKLIDPYGEMLDQSWEVYANNLSSLDDNIHVLWDYLETLMTQLNVQLTDKSTVAIAYDTRQSSPLLSNIVKNAAEILNTNIMNFELMTTPQLHYTVRCYNDNELYGSCTEAGYFDKICTAFRKLIEARRYNLCMTSGAKPAEQLAIDAANGIGAQKLVYLNQRLSDLLTIEIFNDGTKGHLNEKCGADYVKLYQKAPDGLPLTNYPKYCSIDGDADRLIYYFIDENQRFHMLDGDRFSVLFASFISNKLKEAKLMDQVKMGVIQTAYANGSSTNYIVNTMNVPVACVPTGVKHLHHKALDYDIGIYFEANGHGTVLFSDTLKSKVKAAIEDQNRTNEERLAASQLHVFIDIINETVGDALADLLATEAILCLMNLSIEGWLHLYNDLPQRQLKVAIKDRTMIQTTDAERRCIAPAHLQDCIDELVSKYSSGRSFVRPSGTEDIVRVYAEATTQVDADKLADDIRKIVEELTK</sequence>
<dbReference type="InterPro" id="IPR049023">
    <property type="entry name" value="AMG1_II"/>
</dbReference>
<dbReference type="PANTHER" id="PTHR45955">
    <property type="entry name" value="PHOSPHOACETYLGLUCOSAMINE MUTASE"/>
    <property type="match status" value="1"/>
</dbReference>
<dbReference type="InterPro" id="IPR011234">
    <property type="entry name" value="Fumarylacetoacetase-like_C"/>
</dbReference>
<evidence type="ECO:0000313" key="22">
    <source>
        <dbReference type="Proteomes" id="UP000663836"/>
    </source>
</evidence>
<comment type="function">
    <text evidence="15">Catalyzes the conversion of GlcNAc-6-P into GlcNAc-1-P during the synthesis of uridine diphosphate/UDP-GlcNAc, which is a biosynthetic precursor of chitin and also supplies the amino sugars for N-linked oligosaccharides of glycoproteins.</text>
</comment>
<evidence type="ECO:0000256" key="14">
    <source>
        <dbReference type="ARBA" id="ARBA00032065"/>
    </source>
</evidence>
<dbReference type="Pfam" id="PF00408">
    <property type="entry name" value="PGM_PMM_IV"/>
    <property type="match status" value="1"/>
</dbReference>
<dbReference type="Pfam" id="PF02878">
    <property type="entry name" value="PGM_PMM_I"/>
    <property type="match status" value="2"/>
</dbReference>
<evidence type="ECO:0000256" key="11">
    <source>
        <dbReference type="ARBA" id="ARBA00023277"/>
    </source>
</evidence>
<evidence type="ECO:0000256" key="4">
    <source>
        <dbReference type="ARBA" id="ARBA00010211"/>
    </source>
</evidence>
<dbReference type="SUPFAM" id="SSF53738">
    <property type="entry name" value="Phosphoglucomutase, first 3 domains"/>
    <property type="match status" value="4"/>
</dbReference>
<dbReference type="FunFam" id="3.40.120.10:FF:000013">
    <property type="entry name" value="Phosphoacetylglucosamine mutase"/>
    <property type="match status" value="1"/>
</dbReference>
<dbReference type="CDD" id="cd03086">
    <property type="entry name" value="PGM3"/>
    <property type="match status" value="1"/>
</dbReference>
<evidence type="ECO:0000256" key="6">
    <source>
        <dbReference type="ARBA" id="ARBA00012731"/>
    </source>
</evidence>
<dbReference type="SUPFAM" id="SSF56529">
    <property type="entry name" value="FAH"/>
    <property type="match status" value="1"/>
</dbReference>
<evidence type="ECO:0000256" key="15">
    <source>
        <dbReference type="ARBA" id="ARBA00059527"/>
    </source>
</evidence>
<feature type="domain" description="Alpha-D-phosphohexomutase alpha/beta/alpha" evidence="18">
    <location>
        <begin position="256"/>
        <end position="289"/>
    </location>
</feature>
<dbReference type="Gene3D" id="3.40.120.10">
    <property type="entry name" value="Alpha-D-Glucose-1,6-Bisphosphate, subunit A, domain 3"/>
    <property type="match status" value="2"/>
</dbReference>
<feature type="domain" description="Phosphoacetylglucosamine mutase AMG1" evidence="20">
    <location>
        <begin position="383"/>
        <end position="493"/>
    </location>
</feature>
<comment type="catalytic activity">
    <reaction evidence="1">
        <text>N-acetyl-alpha-D-glucosamine 1-phosphate = N-acetyl-D-glucosamine 6-phosphate</text>
        <dbReference type="Rhea" id="RHEA:23804"/>
        <dbReference type="ChEBI" id="CHEBI:57513"/>
        <dbReference type="ChEBI" id="CHEBI:57776"/>
        <dbReference type="EC" id="5.4.2.3"/>
    </reaction>
</comment>
<dbReference type="EC" id="5.4.2.3" evidence="6"/>
<keyword evidence="8" id="KW-0479">Metal-binding</keyword>
<keyword evidence="12" id="KW-0961">Cell wall biogenesis/degradation</keyword>
<evidence type="ECO:0000256" key="9">
    <source>
        <dbReference type="ARBA" id="ARBA00022842"/>
    </source>
</evidence>
<gene>
    <name evidence="21" type="ORF">JBS370_LOCUS10370</name>
</gene>
<keyword evidence="9" id="KW-0460">Magnesium</keyword>
<keyword evidence="10" id="KW-0413">Isomerase</keyword>
<dbReference type="Pfam" id="PF21405">
    <property type="entry name" value="AMG1_II"/>
    <property type="match status" value="1"/>
</dbReference>
<dbReference type="UniPathway" id="UPA00113">
    <property type="reaction ID" value="UER00530"/>
</dbReference>
<evidence type="ECO:0000256" key="13">
    <source>
        <dbReference type="ARBA" id="ARBA00031926"/>
    </source>
</evidence>
<dbReference type="PANTHER" id="PTHR45955:SF1">
    <property type="entry name" value="PHOSPHOACETYLGLUCOSAMINE MUTASE"/>
    <property type="match status" value="1"/>
</dbReference>
<dbReference type="Pfam" id="PF01557">
    <property type="entry name" value="FAA_hydrolase"/>
    <property type="match status" value="1"/>
</dbReference>
<organism evidence="21 22">
    <name type="scientific">Rotaria sordida</name>
    <dbReference type="NCBI Taxonomy" id="392033"/>
    <lineage>
        <taxon>Eukaryota</taxon>
        <taxon>Metazoa</taxon>
        <taxon>Spiralia</taxon>
        <taxon>Gnathifera</taxon>
        <taxon>Rotifera</taxon>
        <taxon>Eurotatoria</taxon>
        <taxon>Bdelloidea</taxon>
        <taxon>Philodinida</taxon>
        <taxon>Philodinidae</taxon>
        <taxon>Rotaria</taxon>
    </lineage>
</organism>
<dbReference type="InterPro" id="IPR036663">
    <property type="entry name" value="Fumarylacetoacetase_C_sf"/>
</dbReference>
<comment type="similarity">
    <text evidence="4">Belongs to the FAH family.</text>
</comment>
<dbReference type="Pfam" id="PF21404">
    <property type="entry name" value="AMG1_III"/>
    <property type="match status" value="1"/>
</dbReference>
<evidence type="ECO:0000256" key="5">
    <source>
        <dbReference type="ARBA" id="ARBA00010231"/>
    </source>
</evidence>
<dbReference type="InterPro" id="IPR005844">
    <property type="entry name" value="A-D-PHexomutase_a/b/a-I"/>
</dbReference>
<evidence type="ECO:0000256" key="10">
    <source>
        <dbReference type="ARBA" id="ARBA00023235"/>
    </source>
</evidence>
<reference evidence="21" key="1">
    <citation type="submission" date="2021-02" db="EMBL/GenBank/DDBJ databases">
        <authorList>
            <person name="Nowell W R."/>
        </authorList>
    </citation>
    <scope>NUCLEOTIDE SEQUENCE</scope>
</reference>
<feature type="domain" description="Alpha-D-phosphohexomutase alpha/beta/alpha" evidence="18">
    <location>
        <begin position="315"/>
        <end position="375"/>
    </location>
</feature>
<feature type="domain" description="Alpha-D-phosphohexomutase C-terminal" evidence="16">
    <location>
        <begin position="690"/>
        <end position="740"/>
    </location>
</feature>
<evidence type="ECO:0000259" key="20">
    <source>
        <dbReference type="Pfam" id="PF21405"/>
    </source>
</evidence>
<dbReference type="GO" id="GO:0005975">
    <property type="term" value="P:carbohydrate metabolic process"/>
    <property type="evidence" value="ECO:0007669"/>
    <property type="project" value="InterPro"/>
</dbReference>
<protein>
    <recommendedName>
        <fullName evidence="6">phosphoacetylglucosamine mutase</fullName>
        <ecNumber evidence="6">5.4.2.3</ecNumber>
    </recommendedName>
    <alternativeName>
        <fullName evidence="14">Acetylglucosamine phosphomutase</fullName>
    </alternativeName>
    <alternativeName>
        <fullName evidence="13">N-acetylglucosamine-phosphate mutase</fullName>
    </alternativeName>
</protein>
<dbReference type="Gene3D" id="3.90.850.10">
    <property type="entry name" value="Fumarylacetoacetase-like, C-terminal domain"/>
    <property type="match status" value="1"/>
</dbReference>
<comment type="pathway">
    <text evidence="3">Nucleotide-sugar biosynthesis; UDP-N-acetyl-alpha-D-glucosamine biosynthesis; N-acetyl-alpha-D-glucosamine 1-phosphate from alpha-D-glucosamine 6-phosphate (route I): step 2/2.</text>
</comment>
<dbReference type="GO" id="GO:0006048">
    <property type="term" value="P:UDP-N-acetylglucosamine biosynthetic process"/>
    <property type="evidence" value="ECO:0007669"/>
    <property type="project" value="UniProtKB-UniPathway"/>
</dbReference>
<dbReference type="InterPro" id="IPR005843">
    <property type="entry name" value="A-D-PHexomutase_C"/>
</dbReference>
<dbReference type="SUPFAM" id="SSF55957">
    <property type="entry name" value="Phosphoglucomutase, C-terminal domain"/>
    <property type="match status" value="1"/>
</dbReference>
<dbReference type="AlphaFoldDB" id="A0A818VPZ8"/>
<evidence type="ECO:0000256" key="8">
    <source>
        <dbReference type="ARBA" id="ARBA00022723"/>
    </source>
</evidence>
<dbReference type="Proteomes" id="UP000663836">
    <property type="component" value="Unassembled WGS sequence"/>
</dbReference>
<dbReference type="GO" id="GO:0071555">
    <property type="term" value="P:cell wall organization"/>
    <property type="evidence" value="ECO:0007669"/>
    <property type="project" value="UniProtKB-KW"/>
</dbReference>
<feature type="domain" description="Phosphoacetylglucosamine mutase AMG1" evidence="19">
    <location>
        <begin position="508"/>
        <end position="648"/>
    </location>
</feature>
<evidence type="ECO:0000259" key="17">
    <source>
        <dbReference type="Pfam" id="PF01557"/>
    </source>
</evidence>
<evidence type="ECO:0000256" key="12">
    <source>
        <dbReference type="ARBA" id="ARBA00023316"/>
    </source>
</evidence>
<evidence type="ECO:0000256" key="2">
    <source>
        <dbReference type="ARBA" id="ARBA00001946"/>
    </source>
</evidence>
<evidence type="ECO:0000256" key="1">
    <source>
        <dbReference type="ARBA" id="ARBA00000558"/>
    </source>
</evidence>
<dbReference type="FunFam" id="3.30.310.50:FF:000003">
    <property type="entry name" value="Phosphoacetylglucosamine mutase"/>
    <property type="match status" value="1"/>
</dbReference>
<comment type="cofactor">
    <cofactor evidence="2">
        <name>Mg(2+)</name>
        <dbReference type="ChEBI" id="CHEBI:18420"/>
    </cofactor>
</comment>
<dbReference type="FunFam" id="3.40.120.10:FF:000023">
    <property type="entry name" value="Phosphoacetylglucosamine mutase"/>
    <property type="match status" value="1"/>
</dbReference>
<dbReference type="InterPro" id="IPR036900">
    <property type="entry name" value="A-D-PHexomutase_C_sf"/>
</dbReference>
<comment type="caution">
    <text evidence="21">The sequence shown here is derived from an EMBL/GenBank/DDBJ whole genome shotgun (WGS) entry which is preliminary data.</text>
</comment>
<evidence type="ECO:0000313" key="21">
    <source>
        <dbReference type="EMBL" id="CAF3714349.1"/>
    </source>
</evidence>
<evidence type="ECO:0000256" key="3">
    <source>
        <dbReference type="ARBA" id="ARBA00004865"/>
    </source>
</evidence>
<evidence type="ECO:0000256" key="7">
    <source>
        <dbReference type="ARBA" id="ARBA00022553"/>
    </source>
</evidence>
<feature type="domain" description="Fumarylacetoacetase-like C-terminal" evidence="17">
    <location>
        <begin position="14"/>
        <end position="199"/>
    </location>
</feature>
<name>A0A818VPZ8_9BILA</name>
<dbReference type="GO" id="GO:0046872">
    <property type="term" value="F:metal ion binding"/>
    <property type="evidence" value="ECO:0007669"/>
    <property type="project" value="UniProtKB-KW"/>
</dbReference>